<keyword evidence="5" id="KW-1185">Reference proteome</keyword>
<dbReference type="InterPro" id="IPR052574">
    <property type="entry name" value="CDIRP"/>
</dbReference>
<feature type="region of interest" description="Disordered" evidence="3">
    <location>
        <begin position="1266"/>
        <end position="1390"/>
    </location>
</feature>
<evidence type="ECO:0000256" key="1">
    <source>
        <dbReference type="ARBA" id="ARBA00022614"/>
    </source>
</evidence>
<dbReference type="InterPro" id="IPR001611">
    <property type="entry name" value="Leu-rich_rpt"/>
</dbReference>
<feature type="compositionally biased region" description="Pro residues" evidence="3">
    <location>
        <begin position="492"/>
        <end position="501"/>
    </location>
</feature>
<feature type="region of interest" description="Disordered" evidence="3">
    <location>
        <begin position="1188"/>
        <end position="1214"/>
    </location>
</feature>
<feature type="region of interest" description="Disordered" evidence="3">
    <location>
        <begin position="679"/>
        <end position="716"/>
    </location>
</feature>
<reference evidence="4 5" key="1">
    <citation type="journal article" date="2024" name="IMA Fungus">
        <title>IMA Genome - F19 : A genome assembly and annotation guide to empower mycologists, including annotated draft genome sequences of Ceratocystis pirilliformis, Diaporthe australafricana, Fusarium ophioides, Paecilomyces lecythidis, and Sporothrix stenoceras.</title>
        <authorList>
            <person name="Aylward J."/>
            <person name="Wilson A.M."/>
            <person name="Visagie C.M."/>
            <person name="Spraker J."/>
            <person name="Barnes I."/>
            <person name="Buitendag C."/>
            <person name="Ceriani C."/>
            <person name="Del Mar Angel L."/>
            <person name="du Plessis D."/>
            <person name="Fuchs T."/>
            <person name="Gasser K."/>
            <person name="Kramer D."/>
            <person name="Li W."/>
            <person name="Munsamy K."/>
            <person name="Piso A."/>
            <person name="Price J.L."/>
            <person name="Sonnekus B."/>
            <person name="Thomas C."/>
            <person name="van der Nest A."/>
            <person name="van Dijk A."/>
            <person name="van Heerden A."/>
            <person name="van Vuuren N."/>
            <person name="Yilmaz N."/>
            <person name="Duong T.A."/>
            <person name="van der Merwe N.A."/>
            <person name="Wingfield M.J."/>
            <person name="Wingfield B.D."/>
        </authorList>
    </citation>
    <scope>NUCLEOTIDE SEQUENCE [LARGE SCALE GENOMIC DNA]</scope>
    <source>
        <strain evidence="4 5">CMW 5346</strain>
    </source>
</reference>
<dbReference type="PANTHER" id="PTHR47566:SF1">
    <property type="entry name" value="PROTEIN NUD1"/>
    <property type="match status" value="1"/>
</dbReference>
<feature type="compositionally biased region" description="Polar residues" evidence="3">
    <location>
        <begin position="1954"/>
        <end position="1969"/>
    </location>
</feature>
<comment type="caution">
    <text evidence="4">The sequence shown here is derived from an EMBL/GenBank/DDBJ whole genome shotgun (WGS) entry which is preliminary data.</text>
</comment>
<feature type="region of interest" description="Disordered" evidence="3">
    <location>
        <begin position="174"/>
        <end position="345"/>
    </location>
</feature>
<feature type="region of interest" description="Disordered" evidence="3">
    <location>
        <begin position="440"/>
        <end position="528"/>
    </location>
</feature>
<protein>
    <submittedName>
        <fullName evidence="4">Protein nud1</fullName>
    </submittedName>
</protein>
<dbReference type="InterPro" id="IPR032675">
    <property type="entry name" value="LRR_dom_sf"/>
</dbReference>
<feature type="compositionally biased region" description="Polar residues" evidence="3">
    <location>
        <begin position="838"/>
        <end position="851"/>
    </location>
</feature>
<evidence type="ECO:0000313" key="5">
    <source>
        <dbReference type="Proteomes" id="UP001583186"/>
    </source>
</evidence>
<dbReference type="InterPro" id="IPR003591">
    <property type="entry name" value="Leu-rich_rpt_typical-subtyp"/>
</dbReference>
<feature type="compositionally biased region" description="Basic and acidic residues" evidence="3">
    <location>
        <begin position="689"/>
        <end position="699"/>
    </location>
</feature>
<feature type="compositionally biased region" description="Acidic residues" evidence="3">
    <location>
        <begin position="286"/>
        <end position="307"/>
    </location>
</feature>
<keyword evidence="2" id="KW-0677">Repeat</keyword>
<feature type="compositionally biased region" description="Polar residues" evidence="3">
    <location>
        <begin position="112"/>
        <end position="123"/>
    </location>
</feature>
<feature type="compositionally biased region" description="Basic and acidic residues" evidence="3">
    <location>
        <begin position="1972"/>
        <end position="1989"/>
    </location>
</feature>
<feature type="compositionally biased region" description="Polar residues" evidence="3">
    <location>
        <begin position="782"/>
        <end position="801"/>
    </location>
</feature>
<dbReference type="PANTHER" id="PTHR47566">
    <property type="match status" value="1"/>
</dbReference>
<dbReference type="Proteomes" id="UP001583186">
    <property type="component" value="Unassembled WGS sequence"/>
</dbReference>
<feature type="compositionally biased region" description="Polar residues" evidence="3">
    <location>
        <begin position="1298"/>
        <end position="1309"/>
    </location>
</feature>
<dbReference type="SUPFAM" id="SSF52058">
    <property type="entry name" value="L domain-like"/>
    <property type="match status" value="1"/>
</dbReference>
<feature type="compositionally biased region" description="Basic and acidic residues" evidence="3">
    <location>
        <begin position="928"/>
        <end position="943"/>
    </location>
</feature>
<feature type="compositionally biased region" description="Basic and acidic residues" evidence="3">
    <location>
        <begin position="214"/>
        <end position="240"/>
    </location>
</feature>
<evidence type="ECO:0000256" key="3">
    <source>
        <dbReference type="SAM" id="MobiDB-lite"/>
    </source>
</evidence>
<feature type="region of interest" description="Disordered" evidence="3">
    <location>
        <begin position="1"/>
        <end position="72"/>
    </location>
</feature>
<feature type="region of interest" description="Disordered" evidence="3">
    <location>
        <begin position="1000"/>
        <end position="1076"/>
    </location>
</feature>
<feature type="region of interest" description="Disordered" evidence="3">
    <location>
        <begin position="772"/>
        <end position="869"/>
    </location>
</feature>
<organism evidence="4 5">
    <name type="scientific">Sporothrix stenoceras</name>
    <dbReference type="NCBI Taxonomy" id="5173"/>
    <lineage>
        <taxon>Eukaryota</taxon>
        <taxon>Fungi</taxon>
        <taxon>Dikarya</taxon>
        <taxon>Ascomycota</taxon>
        <taxon>Pezizomycotina</taxon>
        <taxon>Sordariomycetes</taxon>
        <taxon>Sordariomycetidae</taxon>
        <taxon>Ophiostomatales</taxon>
        <taxon>Ophiostomataceae</taxon>
        <taxon>Sporothrix</taxon>
    </lineage>
</organism>
<feature type="region of interest" description="Disordered" evidence="3">
    <location>
        <begin position="1954"/>
        <end position="1989"/>
    </location>
</feature>
<feature type="compositionally biased region" description="Low complexity" evidence="3">
    <location>
        <begin position="1310"/>
        <end position="1326"/>
    </location>
</feature>
<sequence>MANAWLDSLSEDWVSQAGSEPSHSPTHTTKFTNTTKTNSTTRTSRGSSGRLFGSVRNNASDHSPANSSGVLSERSANDINIFGSNRRPSPSKLSNEYKIQDVKELQSRGRPTHQSQRSVSASSLGSVIHNTIDHKPHSVSPGKGGDTPEWRRRLVQGDLAYGEQRDLFTSAKTGLENMFNPPGSTTPDDVSVVGEDAEEDDGGYEPHNYNQHQSHQDAHEFNEEQEDEHANFQQEERIAHDMTMPSSPPVRSVQYDSSANYDESAAPQLPEQPRGHSLDPVAEESAAYEEEEQSVEQNEEDEEEEEEGSVRRHFQDTQNDDEAESMPPSDGSQISYPVAESRVVSGQSVLRNESFSAIMISPEKNKDGAVFAPVELPSGELKRRLENLRWNQMVLADDVDQDAGKRVVSIGGKSLNVDNTEEYDKMGGFINFRRGGRSADGSFRDRMLSPPIGNDTSEMLPEESLQASTPKQFASVRIEISTVNSNGNKPTPQIPRAPNPSPEKRGSLGRQQQQQPGGGSPLKLFGPYDTFTNQTLMRRISQFEDQMSNGSRNSADRSANLSMDGPEMAKAFVANLQKSESRQSSAQFGSGELDDFQFGDEDASRLPQEQIVDEDTRAKHEMSKPDVSYLDDVFSSMPTGRKQGELHIQRMRQSRNAMSSRPSTAEKWVEPVDPAASAGKIPVLATPRRIAEIGSEGKRPRTSPSKDPTPKRRRTLHKSDVAFGVEAAQASQMQFDSVHASHTMMQSVIGRKRRDARDGNEFQYADAETLASRDILRPRTPTPSQRSSVLREQNPNLSPDNNAYDRTYDQTYDRAYDRSHNTRQNENENDIYGDENNARGSSAAWSDNSVSGPHMPAEGASVADGERKPSIRTEDFMNEAHKIMDMLRNRGGAGAQGGLASVEESEMETPVAVSPSGEEEDEVSFQESTKEPFSRPPSREGKPVPRAARMQVDPEVVAQLKKYEERSDLDGIAASTARSIKIAQNAIREEKEVARAVKDSLAFRSRTRLDESDDISDPPNIRISMSHRHASGSGIHDENPSQSSQKSASSGHSTVSSIPTGSSRGSDTRKTIAPQTVSHLIPDQVGNMMLDRDRNIWIKRRNGSSGSGGSVQNTHNMQSMQSTIPSLNAAPSMHNILPSEGSEEDPFADIPDLSVDATMEMHNLKPAVASPMKSTGPVLFTKSNLPMPSASAAVPNRPNPPQLNQSPVPPSETDDTVVEHEISIDEGRLAPSLSMSSSPSRSKRHLAISFSSPIASIIQDFVVEGDSESRMDRSPNESLQDAAAVSVRRGRRTVSVKFKSTATANSDHGSNNSGSLRSRSRSASRGPARKLSVAGQAFVPRPVSRIDEEDDTNHSRGSATSRNRELSIVGERSELVHDSADEDEDDRQHGDDFSELISQRQASVSVLVTTPGPAPRADDEQIMAQYVGMLSLSPMSEFTIHQDRSLALEASYVMGDRHLVTGDNSKAVMAQSLRDLVAGLTEVEPFEPYWEDMEELDVHGKKLESLHKLDEFCPQLVTLDAAGNALRNLSGVPLSVRHLRVVDNQLSELTMWTSLANLQYLDISGNDIKTLSGLKNLVHLRGLKADNCGLENLDGLKYHDALQTLRARGNQLKAIDFDGTRLHKLVELDLENNQIASASGLDQLVSLATLNLRRNELVEFTPAIYGSTGLPHVRTLNVSDNQLAALDVRGLPSLRVLFADRNRLARVRGFSKTPRLDSVSLREQQLNSSEDDKETLDISSLYHAYEIRKLYLSGNRLESFDPPVDFLNLQLLELANCGLTSLPLHLGRAIPNLRKVNLNFNALADLSPLSGISRLKKVLAVGNRLAKAYAVIQTLATFVHLTEVDLRDNPVTQGFYPHVTVSTTVANNKQTVAVDAVAPPPEPFTLPSADIDHDKAYCSRLDLATGMRRRVYSQVLGDACTTLKVLDGLAVDRGLADVRDAVWQALNTKGIISKETNTGSGKKTASKTAKGSVKEVKDGSRWGAEDSFA</sequence>
<dbReference type="EMBL" id="JAWCUI010000028">
    <property type="protein sequence ID" value="KAL1895278.1"/>
    <property type="molecule type" value="Genomic_DNA"/>
</dbReference>
<dbReference type="SMART" id="SM00365">
    <property type="entry name" value="LRR_SD22"/>
    <property type="match status" value="4"/>
</dbReference>
<feature type="region of interest" description="Disordered" evidence="3">
    <location>
        <begin position="130"/>
        <end position="150"/>
    </location>
</feature>
<feature type="compositionally biased region" description="Low complexity" evidence="3">
    <location>
        <begin position="23"/>
        <end position="49"/>
    </location>
</feature>
<feature type="compositionally biased region" description="Polar residues" evidence="3">
    <location>
        <begin position="481"/>
        <end position="491"/>
    </location>
</feature>
<gene>
    <name evidence="4" type="primary">NUD1</name>
    <name evidence="4" type="ORF">Sste5346_005425</name>
</gene>
<keyword evidence="1" id="KW-0433">Leucine-rich repeat</keyword>
<name>A0ABR3Z403_9PEZI</name>
<feature type="compositionally biased region" description="Polar residues" evidence="3">
    <location>
        <begin position="55"/>
        <end position="70"/>
    </location>
</feature>
<dbReference type="Pfam" id="PF12799">
    <property type="entry name" value="LRR_4"/>
    <property type="match status" value="1"/>
</dbReference>
<dbReference type="InterPro" id="IPR025875">
    <property type="entry name" value="Leu-rich_rpt_4"/>
</dbReference>
<dbReference type="SMART" id="SM00369">
    <property type="entry name" value="LRR_TYP"/>
    <property type="match status" value="6"/>
</dbReference>
<feature type="region of interest" description="Disordered" evidence="3">
    <location>
        <begin position="890"/>
        <end position="951"/>
    </location>
</feature>
<dbReference type="Gene3D" id="3.80.10.10">
    <property type="entry name" value="Ribonuclease Inhibitor"/>
    <property type="match status" value="2"/>
</dbReference>
<feature type="compositionally biased region" description="Low complexity" evidence="3">
    <location>
        <begin position="1041"/>
        <end position="1053"/>
    </location>
</feature>
<proteinExistence type="predicted"/>
<accession>A0ABR3Z403</accession>
<evidence type="ECO:0000313" key="4">
    <source>
        <dbReference type="EMBL" id="KAL1895278.1"/>
    </source>
</evidence>
<feature type="region of interest" description="Disordered" evidence="3">
    <location>
        <begin position="104"/>
        <end position="123"/>
    </location>
</feature>
<feature type="compositionally biased region" description="Basic and acidic residues" evidence="3">
    <location>
        <begin position="806"/>
        <end position="826"/>
    </location>
</feature>
<feature type="compositionally biased region" description="Polar residues" evidence="3">
    <location>
        <begin position="1054"/>
        <end position="1065"/>
    </location>
</feature>
<dbReference type="PROSITE" id="PS51450">
    <property type="entry name" value="LRR"/>
    <property type="match status" value="2"/>
</dbReference>
<evidence type="ECO:0000256" key="2">
    <source>
        <dbReference type="ARBA" id="ARBA00022737"/>
    </source>
</evidence>